<comment type="similarity">
    <text evidence="4">Belongs to the eukaryotic/archaeal RNase P protein component 2 family.</text>
</comment>
<dbReference type="PANTHER" id="PTHR43861:SF1">
    <property type="entry name" value="TRANS-ACONITATE 2-METHYLTRANSFERASE"/>
    <property type="match status" value="1"/>
</dbReference>
<dbReference type="AlphaFoldDB" id="U3ADU9"/>
<dbReference type="PANTHER" id="PTHR43861">
    <property type="entry name" value="TRANS-ACONITATE 2-METHYLTRANSFERASE-RELATED"/>
    <property type="match status" value="1"/>
</dbReference>
<dbReference type="GO" id="GO:0032259">
    <property type="term" value="P:methylation"/>
    <property type="evidence" value="ECO:0007669"/>
    <property type="project" value="UniProtKB-KW"/>
</dbReference>
<dbReference type="GO" id="GO:0008168">
    <property type="term" value="F:methyltransferase activity"/>
    <property type="evidence" value="ECO:0007669"/>
    <property type="project" value="UniProtKB-KW"/>
</dbReference>
<evidence type="ECO:0000313" key="8">
    <source>
        <dbReference type="Proteomes" id="UP000016986"/>
    </source>
</evidence>
<dbReference type="Pfam" id="PF01900">
    <property type="entry name" value="RNase_P_Rpp14"/>
    <property type="match status" value="1"/>
</dbReference>
<dbReference type="GO" id="GO:0001682">
    <property type="term" value="P:tRNA 5'-leader removal"/>
    <property type="evidence" value="ECO:0007669"/>
    <property type="project" value="UniProtKB-UniRule"/>
</dbReference>
<dbReference type="Proteomes" id="UP000016986">
    <property type="component" value="Unassembled WGS sequence"/>
</dbReference>
<dbReference type="CDD" id="cd02440">
    <property type="entry name" value="AdoMet_MTases"/>
    <property type="match status" value="1"/>
</dbReference>
<sequence length="357" mass="38286">MKRSVEEHAERFDALAADYDDEESDEYAACLRATIAHADPERDDVVLDLGCGTGAVALALADEAARVVGRDVSEGMLAQAREKAANRGLSNVELGEGRFREPNVEGSIDVVTSNFAMHHLDDAAKRDAIDTVADLDPSRIVLGDVMLWEGGGDADFYDPAVDDPATVGVLVDAFTDAGYAITETEFVHARAACSSRSDCETPPETPPAAVALPPRRDRGVAGRRRRRRDFQRSVWFAAQNLLGDAASADADLRVLSYEFGDGEGEAVVRARRGYVEEARAALACVDAVRDDPVGIRVRGVSGTVRAGEERYLGRARENSAEEAVVFRNATTQAVSRDGLVDVTIDGGFVGATRSDLE</sequence>
<keyword evidence="4" id="KW-0255">Endonuclease</keyword>
<evidence type="ECO:0000313" key="7">
    <source>
        <dbReference type="EMBL" id="GAD52943.1"/>
    </source>
</evidence>
<feature type="region of interest" description="Disordered" evidence="5">
    <location>
        <begin position="196"/>
        <end position="225"/>
    </location>
</feature>
<keyword evidence="4" id="KW-0540">Nuclease</keyword>
<keyword evidence="3 4" id="KW-0819">tRNA processing</keyword>
<comment type="subunit">
    <text evidence="4">Consists of a catalytic RNA component and at least 4-5 protein subunits.</text>
</comment>
<keyword evidence="4" id="KW-0378">Hydrolase</keyword>
<evidence type="ECO:0000256" key="1">
    <source>
        <dbReference type="ARBA" id="ARBA00022603"/>
    </source>
</evidence>
<dbReference type="GO" id="GO:0005737">
    <property type="term" value="C:cytoplasm"/>
    <property type="evidence" value="ECO:0007669"/>
    <property type="project" value="UniProtKB-SubCell"/>
</dbReference>
<dbReference type="HAMAP" id="MF_00755">
    <property type="entry name" value="RNase_P_2"/>
    <property type="match status" value="1"/>
</dbReference>
<evidence type="ECO:0000256" key="5">
    <source>
        <dbReference type="SAM" id="MobiDB-lite"/>
    </source>
</evidence>
<keyword evidence="2" id="KW-0808">Transferase</keyword>
<dbReference type="GO" id="GO:0030677">
    <property type="term" value="C:ribonuclease P complex"/>
    <property type="evidence" value="ECO:0007669"/>
    <property type="project" value="UniProtKB-UniRule"/>
</dbReference>
<dbReference type="Gene3D" id="3.30.70.3250">
    <property type="entry name" value="Ribonuclease P, Pop5 subunit"/>
    <property type="match status" value="1"/>
</dbReference>
<dbReference type="EC" id="3.1.26.5" evidence="4"/>
<protein>
    <recommendedName>
        <fullName evidence="4">Ribonuclease P protein component 2</fullName>
        <shortName evidence="4">RNase P component 2</shortName>
        <ecNumber evidence="4">3.1.26.5</ecNumber>
    </recommendedName>
    <alternativeName>
        <fullName evidence="4">Pop5</fullName>
    </alternativeName>
</protein>
<keyword evidence="1" id="KW-0489">Methyltransferase</keyword>
<dbReference type="SUPFAM" id="SSF160350">
    <property type="entry name" value="Rnp2-like"/>
    <property type="match status" value="1"/>
</dbReference>
<name>U3ADU9_9EURY</name>
<proteinExistence type="inferred from homology"/>
<reference evidence="7 8" key="1">
    <citation type="submission" date="2013-09" db="EMBL/GenBank/DDBJ databases">
        <title>Whole genome sequencing of Halarchaeum acidiphilum strain MH1-52-1.</title>
        <authorList>
            <person name="Shimane Y."/>
            <person name="Minegishi H."/>
            <person name="Nishi S."/>
            <person name="Echigo A."/>
            <person name="Shuto A."/>
            <person name="Konishi M."/>
            <person name="Ito T."/>
            <person name="Ohkuma M."/>
            <person name="Ohta Y."/>
            <person name="Nagano Y."/>
            <person name="Tsubouchi T."/>
            <person name="Mori K."/>
            <person name="Usui K."/>
            <person name="Kamekura M."/>
            <person name="Usami R."/>
            <person name="Takaki Y."/>
            <person name="Hatada Y."/>
        </authorList>
    </citation>
    <scope>NUCLEOTIDE SEQUENCE [LARGE SCALE GENOMIC DNA]</scope>
    <source>
        <strain evidence="7 8">JCM 16109</strain>
    </source>
</reference>
<dbReference type="eggNOG" id="arCOG01780">
    <property type="taxonomic scope" value="Archaea"/>
</dbReference>
<feature type="domain" description="Methyltransferase" evidence="6">
    <location>
        <begin position="46"/>
        <end position="133"/>
    </location>
</feature>
<dbReference type="EMBL" id="BATA01000040">
    <property type="protein sequence ID" value="GAD52943.1"/>
    <property type="molecule type" value="Genomic_DNA"/>
</dbReference>
<dbReference type="InterPro" id="IPR038085">
    <property type="entry name" value="Rnp2-like_sf"/>
</dbReference>
<dbReference type="InterPro" id="IPR002759">
    <property type="entry name" value="Pop5/Rpp14/Rnp2-like"/>
</dbReference>
<dbReference type="InterPro" id="IPR029063">
    <property type="entry name" value="SAM-dependent_MTases_sf"/>
</dbReference>
<keyword evidence="8" id="KW-1185">Reference proteome</keyword>
<comment type="caution">
    <text evidence="7">The sequence shown here is derived from an EMBL/GenBank/DDBJ whole genome shotgun (WGS) entry which is preliminary data.</text>
</comment>
<dbReference type="Gene3D" id="3.40.50.150">
    <property type="entry name" value="Vaccinia Virus protein VP39"/>
    <property type="match status" value="1"/>
</dbReference>
<dbReference type="eggNOG" id="arCOG01365">
    <property type="taxonomic scope" value="Archaea"/>
</dbReference>
<comment type="catalytic activity">
    <reaction evidence="4">
        <text>Endonucleolytic cleavage of RNA, removing 5'-extranucleotides from tRNA precursor.</text>
        <dbReference type="EC" id="3.1.26.5"/>
    </reaction>
</comment>
<evidence type="ECO:0000256" key="4">
    <source>
        <dbReference type="HAMAP-Rule" id="MF_00755"/>
    </source>
</evidence>
<gene>
    <name evidence="4" type="primary">rnp2</name>
    <name evidence="7" type="ORF">MBEHAL_1703</name>
</gene>
<accession>U3ADU9</accession>
<evidence type="ECO:0000256" key="2">
    <source>
        <dbReference type="ARBA" id="ARBA00022679"/>
    </source>
</evidence>
<comment type="function">
    <text evidence="4">Part of ribonuclease P, a protein complex that generates mature tRNA molecules by cleaving their 5'-ends.</text>
</comment>
<evidence type="ECO:0000259" key="6">
    <source>
        <dbReference type="Pfam" id="PF13649"/>
    </source>
</evidence>
<evidence type="ECO:0000256" key="3">
    <source>
        <dbReference type="ARBA" id="ARBA00022694"/>
    </source>
</evidence>
<dbReference type="SUPFAM" id="SSF53335">
    <property type="entry name" value="S-adenosyl-L-methionine-dependent methyltransferases"/>
    <property type="match status" value="1"/>
</dbReference>
<dbReference type="Pfam" id="PF13649">
    <property type="entry name" value="Methyltransf_25"/>
    <property type="match status" value="1"/>
</dbReference>
<organism evidence="7 8">
    <name type="scientific">Halarchaeum acidiphilum MH1-52-1</name>
    <dbReference type="NCBI Taxonomy" id="1261545"/>
    <lineage>
        <taxon>Archaea</taxon>
        <taxon>Methanobacteriati</taxon>
        <taxon>Methanobacteriota</taxon>
        <taxon>Stenosarchaea group</taxon>
        <taxon>Halobacteria</taxon>
        <taxon>Halobacteriales</taxon>
        <taxon>Halobacteriaceae</taxon>
    </lineage>
</organism>
<dbReference type="GO" id="GO:0004526">
    <property type="term" value="F:ribonuclease P activity"/>
    <property type="evidence" value="ECO:0007669"/>
    <property type="project" value="UniProtKB-UniRule"/>
</dbReference>
<keyword evidence="4" id="KW-0963">Cytoplasm</keyword>
<comment type="subcellular location">
    <subcellularLocation>
        <location evidence="4">Cytoplasm</location>
    </subcellularLocation>
</comment>
<dbReference type="InterPro" id="IPR041698">
    <property type="entry name" value="Methyltransf_25"/>
</dbReference>